<comment type="caution">
    <text evidence="1">The sequence shown here is derived from an EMBL/GenBank/DDBJ whole genome shotgun (WGS) entry which is preliminary data.</text>
</comment>
<dbReference type="AlphaFoldDB" id="A0A1E3B692"/>
<keyword evidence="2" id="KW-1185">Reference proteome</keyword>
<dbReference type="Pfam" id="PF11917">
    <property type="entry name" value="DUF3435"/>
    <property type="match status" value="1"/>
</dbReference>
<organism evidence="1 2">
    <name type="scientific">Aspergillus cristatus</name>
    <name type="common">Chinese Fuzhuan brick tea-fermentation fungus</name>
    <name type="synonym">Eurotium cristatum</name>
    <dbReference type="NCBI Taxonomy" id="573508"/>
    <lineage>
        <taxon>Eukaryota</taxon>
        <taxon>Fungi</taxon>
        <taxon>Dikarya</taxon>
        <taxon>Ascomycota</taxon>
        <taxon>Pezizomycotina</taxon>
        <taxon>Eurotiomycetes</taxon>
        <taxon>Eurotiomycetidae</taxon>
        <taxon>Eurotiales</taxon>
        <taxon>Aspergillaceae</taxon>
        <taxon>Aspergillus</taxon>
        <taxon>Aspergillus subgen. Aspergillus</taxon>
    </lineage>
</organism>
<dbReference type="Proteomes" id="UP000094569">
    <property type="component" value="Unassembled WGS sequence"/>
</dbReference>
<dbReference type="OrthoDB" id="4485682at2759"/>
<dbReference type="PANTHER" id="PTHR37535:SF2">
    <property type="entry name" value="FINGER DOMAIN PROTEIN, PUTATIVE (AFU_ORTHOLOGUE AFUA_6G09300)-RELATED"/>
    <property type="match status" value="1"/>
</dbReference>
<dbReference type="STRING" id="573508.A0A1E3B692"/>
<dbReference type="InterPro" id="IPR021842">
    <property type="entry name" value="DUF3435"/>
</dbReference>
<evidence type="ECO:0000313" key="1">
    <source>
        <dbReference type="EMBL" id="ODM16321.1"/>
    </source>
</evidence>
<dbReference type="VEuPathDB" id="FungiDB:SI65_08321"/>
<protein>
    <submittedName>
        <fullName evidence="1">Uncharacterized protein</fullName>
    </submittedName>
</protein>
<name>A0A1E3B692_ASPCR</name>
<accession>A0A1E3B692</accession>
<dbReference type="EMBL" id="JXNT01000012">
    <property type="protein sequence ID" value="ODM16321.1"/>
    <property type="molecule type" value="Genomic_DNA"/>
</dbReference>
<reference evidence="1 2" key="1">
    <citation type="journal article" date="2016" name="BMC Genomics">
        <title>Comparative genomic and transcriptomic analyses of the Fuzhuan brick tea-fermentation fungus Aspergillus cristatus.</title>
        <authorList>
            <person name="Ge Y."/>
            <person name="Wang Y."/>
            <person name="Liu Y."/>
            <person name="Tan Y."/>
            <person name="Ren X."/>
            <person name="Zhang X."/>
            <person name="Hyde K.D."/>
            <person name="Liu Y."/>
            <person name="Liu Z."/>
        </authorList>
    </citation>
    <scope>NUCLEOTIDE SEQUENCE [LARGE SCALE GENOMIC DNA]</scope>
    <source>
        <strain evidence="1 2">GZAAS20.1005</strain>
    </source>
</reference>
<sequence>MIRVICGLDPDVELMRAVTRQSRWRDTRRPRYLTDQQRAQVEDHPEMEKARRNLRKIRTQYEEIQQPGMLPRLQQREKEVRNTRKRLQRSLRYQIREKFDEGQAFLDIEAQLSGAAAKEEKEDNSPLEDTMHPLQLHLVQSLLSYPVSNSLEDEWHRRDTGTAAVTQYCDVLEGGPSRGRPKQKALESASLAGPIAQPKDLQHTQSDIDLCKVHVSVRGKPLRATREYLETAKQPEACFQYFASEGLPDKVRF</sequence>
<evidence type="ECO:0000313" key="2">
    <source>
        <dbReference type="Proteomes" id="UP000094569"/>
    </source>
</evidence>
<gene>
    <name evidence="1" type="ORF">SI65_08321</name>
</gene>
<proteinExistence type="predicted"/>
<dbReference type="PANTHER" id="PTHR37535">
    <property type="entry name" value="FLUG DOMAIN PROTEIN"/>
    <property type="match status" value="1"/>
</dbReference>